<dbReference type="Proteomes" id="UP000005387">
    <property type="component" value="Unassembled WGS sequence"/>
</dbReference>
<reference evidence="1 2" key="1">
    <citation type="submission" date="2010-07" db="EMBL/GenBank/DDBJ databases">
        <title>The draft genome of Paenibacillus curdlanolyticus YK9.</title>
        <authorList>
            <consortium name="US DOE Joint Genome Institute (JGI-PGF)"/>
            <person name="Lucas S."/>
            <person name="Copeland A."/>
            <person name="Lapidus A."/>
            <person name="Cheng J.-F."/>
            <person name="Bruce D."/>
            <person name="Goodwin L."/>
            <person name="Pitluck S."/>
            <person name="Land M.L."/>
            <person name="Hauser L."/>
            <person name="Chang Y.-J."/>
            <person name="Jeffries C."/>
            <person name="Anderson I.J."/>
            <person name="Johnson E."/>
            <person name="Loganathan U."/>
            <person name="Mulhopadhyay B."/>
            <person name="Kyrpides N."/>
            <person name="Woyke T.J."/>
        </authorList>
    </citation>
    <scope>NUCLEOTIDE SEQUENCE [LARGE SCALE GENOMIC DNA]</scope>
    <source>
        <strain evidence="1 2">YK9</strain>
    </source>
</reference>
<keyword evidence="2" id="KW-1185">Reference proteome</keyword>
<accession>E0I5M4</accession>
<name>E0I5M4_9BACL</name>
<evidence type="ECO:0000313" key="1">
    <source>
        <dbReference type="EMBL" id="EFM12266.1"/>
    </source>
</evidence>
<sequence>MEVIEACVRKVSLDYLEIDPATITISFVNPIPIEDAVQAYSEHMSLFGGPVKIGFTEELIASMMKQMSKTREEVVKLFERSV</sequence>
<dbReference type="AlphaFoldDB" id="E0I5M4"/>
<evidence type="ECO:0000313" key="2">
    <source>
        <dbReference type="Proteomes" id="UP000005387"/>
    </source>
</evidence>
<protein>
    <submittedName>
        <fullName evidence="1">Uncharacterized protein</fullName>
    </submittedName>
</protein>
<gene>
    <name evidence="1" type="ORF">PaecuDRAFT_0946</name>
</gene>
<organism evidence="1 2">
    <name type="scientific">Paenibacillus curdlanolyticus YK9</name>
    <dbReference type="NCBI Taxonomy" id="717606"/>
    <lineage>
        <taxon>Bacteria</taxon>
        <taxon>Bacillati</taxon>
        <taxon>Bacillota</taxon>
        <taxon>Bacilli</taxon>
        <taxon>Bacillales</taxon>
        <taxon>Paenibacillaceae</taxon>
        <taxon>Paenibacillus</taxon>
    </lineage>
</organism>
<dbReference type="STRING" id="717606.PaecuDRAFT_0946"/>
<dbReference type="EMBL" id="AEDD01000002">
    <property type="protein sequence ID" value="EFM12266.1"/>
    <property type="molecule type" value="Genomic_DNA"/>
</dbReference>
<proteinExistence type="predicted"/>